<keyword evidence="1" id="KW-1015">Disulfide bond</keyword>
<dbReference type="PROSITE" id="PS50958">
    <property type="entry name" value="SMB_2"/>
    <property type="match status" value="1"/>
</dbReference>
<organism evidence="4 5">
    <name type="scientific">Plakobranchus ocellatus</name>
    <dbReference type="NCBI Taxonomy" id="259542"/>
    <lineage>
        <taxon>Eukaryota</taxon>
        <taxon>Metazoa</taxon>
        <taxon>Spiralia</taxon>
        <taxon>Lophotrochozoa</taxon>
        <taxon>Mollusca</taxon>
        <taxon>Gastropoda</taxon>
        <taxon>Heterobranchia</taxon>
        <taxon>Euthyneura</taxon>
        <taxon>Panpulmonata</taxon>
        <taxon>Sacoglossa</taxon>
        <taxon>Placobranchoidea</taxon>
        <taxon>Plakobranchidae</taxon>
        <taxon>Plakobranchus</taxon>
    </lineage>
</organism>
<reference evidence="4 5" key="1">
    <citation type="journal article" date="2021" name="Elife">
        <title>Chloroplast acquisition without the gene transfer in kleptoplastic sea slugs, Plakobranchus ocellatus.</title>
        <authorList>
            <person name="Maeda T."/>
            <person name="Takahashi S."/>
            <person name="Yoshida T."/>
            <person name="Shimamura S."/>
            <person name="Takaki Y."/>
            <person name="Nagai Y."/>
            <person name="Toyoda A."/>
            <person name="Suzuki Y."/>
            <person name="Arimoto A."/>
            <person name="Ishii H."/>
            <person name="Satoh N."/>
            <person name="Nishiyama T."/>
            <person name="Hasebe M."/>
            <person name="Maruyama T."/>
            <person name="Minagawa J."/>
            <person name="Obokata J."/>
            <person name="Shigenobu S."/>
        </authorList>
    </citation>
    <scope>NUCLEOTIDE SEQUENCE [LARGE SCALE GENOMIC DNA]</scope>
</reference>
<dbReference type="SUPFAM" id="SSF90188">
    <property type="entry name" value="Somatomedin B domain"/>
    <property type="match status" value="1"/>
</dbReference>
<keyword evidence="2" id="KW-0732">Signal</keyword>
<feature type="chain" id="PRO_5043786139" description="SMB domain-containing protein" evidence="2">
    <location>
        <begin position="24"/>
        <end position="801"/>
    </location>
</feature>
<evidence type="ECO:0000256" key="1">
    <source>
        <dbReference type="ARBA" id="ARBA00023157"/>
    </source>
</evidence>
<evidence type="ECO:0000256" key="2">
    <source>
        <dbReference type="SAM" id="SignalP"/>
    </source>
</evidence>
<evidence type="ECO:0000313" key="5">
    <source>
        <dbReference type="Proteomes" id="UP000735302"/>
    </source>
</evidence>
<dbReference type="PANTHER" id="PTHR45902">
    <property type="entry name" value="LATROPHILIN RECEPTOR-LIKE PROTEIN A"/>
    <property type="match status" value="1"/>
</dbReference>
<dbReference type="InterPro" id="IPR036024">
    <property type="entry name" value="Somatomedin_B-like_dom_sf"/>
</dbReference>
<keyword evidence="5" id="KW-1185">Reference proteome</keyword>
<feature type="signal peptide" evidence="2">
    <location>
        <begin position="1"/>
        <end position="23"/>
    </location>
</feature>
<protein>
    <recommendedName>
        <fullName evidence="3">SMB domain-containing protein</fullName>
    </recommendedName>
</protein>
<dbReference type="InterPro" id="IPR001212">
    <property type="entry name" value="Somatomedin_B_dom"/>
</dbReference>
<proteinExistence type="predicted"/>
<comment type="caution">
    <text evidence="4">The sequence shown here is derived from an EMBL/GenBank/DDBJ whole genome shotgun (WGS) entry which is preliminary data.</text>
</comment>
<dbReference type="AlphaFoldDB" id="A0AAV4ASX5"/>
<dbReference type="EMBL" id="BLXT01004186">
    <property type="protein sequence ID" value="GFO10478.1"/>
    <property type="molecule type" value="Genomic_DNA"/>
</dbReference>
<feature type="domain" description="SMB" evidence="3">
    <location>
        <begin position="177"/>
        <end position="220"/>
    </location>
</feature>
<dbReference type="InterPro" id="IPR053231">
    <property type="entry name" value="GPCR_LN-TM7"/>
</dbReference>
<evidence type="ECO:0000313" key="4">
    <source>
        <dbReference type="EMBL" id="GFO10478.1"/>
    </source>
</evidence>
<sequence>MEGIKLLLLSGLFLVNSPDMSKAHANAKRFYPTLDASKSQDDQTDSMAAENDQRVQCSNVTFVNSNLSSSPDKPQTLQKNEIVSCLLTNQTKCSIKQSEQKASSKSVLFEDQASLDCIGGKLNPLDEGYDNINGSMNYPGIRPLNRFLKQFKREHVSTRNAPNSMDQINSLKPDSPLTFTCQGRCGMEISFPCSCSASCVVYGTCCDNMTQDCLHVWEEGMTRFDHLLRANTICYDDFIYMISSCPRSLKKNADRKEVKIRTIRDPASKSVNIISESQSPMLEGVVTTSGIKGIVGSNSAKFSKSGSDIQESIVEKLKKLFSAAPVTESDTGFTFINKSIYDCNNMSQNTVLIWSVASAYSVISPTKVEDFERFNILNHYQFEFDKQILNAHQCKQNIIETCNQTAGLDDLYQANAEKCQKSTALIMSTLKFQTGVYYRNVFCAHCNEGSHNKYSLFLSGDGMSKPRDFQLLMSISNSGVINVRLVQSGMLRALLPWSQAHCPIPHHSNFSDSSGSIEESTNSESDGRGICSVTCLSRYFKSQSDGLCKTQHSAFLAIADEGFSPLCPAAMRGLANFLVCGLKSQVETLRYADLSSKSVSVMFDASTNKRLYVIEINLALPSITDKVFSVYKEDVIHNIHRVALLIKSFEKYRSSHALCSLGNQKLKSELPVIHTSSIESYIGMLTFNITLTEGMEQLRGPIVDKQNTTTVCLTPVSISKNTKAKPTHIYCMEDPVHERDTTLLHGLHSSPCFSLVEDLEVPPCSNRADTVMKRNGTFSKWMLARNILILILAKTRQLPFN</sequence>
<dbReference type="Proteomes" id="UP000735302">
    <property type="component" value="Unassembled WGS sequence"/>
</dbReference>
<dbReference type="PANTHER" id="PTHR45902:SF1">
    <property type="entry name" value="LATROPHILIN RECEPTOR-LIKE PROTEIN A"/>
    <property type="match status" value="1"/>
</dbReference>
<evidence type="ECO:0000259" key="3">
    <source>
        <dbReference type="PROSITE" id="PS50958"/>
    </source>
</evidence>
<name>A0AAV4ASX5_9GAST</name>
<accession>A0AAV4ASX5</accession>
<gene>
    <name evidence="4" type="ORF">PoB_003698300</name>
</gene>